<accession>A0A1M7QAR4</accession>
<dbReference type="Gene3D" id="3.40.50.1820">
    <property type="entry name" value="alpha/beta hydrolase"/>
    <property type="match status" value="1"/>
</dbReference>
<dbReference type="InterPro" id="IPR000073">
    <property type="entry name" value="AB_hydrolase_1"/>
</dbReference>
<dbReference type="GO" id="GO:0003824">
    <property type="term" value="F:catalytic activity"/>
    <property type="evidence" value="ECO:0007669"/>
    <property type="project" value="InterPro"/>
</dbReference>
<dbReference type="Pfam" id="PF00561">
    <property type="entry name" value="Abhydrolase_1"/>
    <property type="match status" value="1"/>
</dbReference>
<dbReference type="STRING" id="310782.SAMN05216499_13128"/>
<reference evidence="2 3" key="1">
    <citation type="submission" date="2016-11" db="EMBL/GenBank/DDBJ databases">
        <authorList>
            <person name="Jaros S."/>
            <person name="Januszkiewicz K."/>
            <person name="Wedrychowicz H."/>
        </authorList>
    </citation>
    <scope>NUCLEOTIDE SEQUENCE [LARGE SCALE GENOMIC DNA]</scope>
    <source>
        <strain evidence="2 3">CGMCC 4.2025</strain>
    </source>
</reference>
<protein>
    <submittedName>
        <fullName evidence="2">Haloacetate dehalogenase</fullName>
    </submittedName>
</protein>
<gene>
    <name evidence="2" type="ORF">SAMN05216499_13128</name>
</gene>
<evidence type="ECO:0000313" key="3">
    <source>
        <dbReference type="Proteomes" id="UP000184111"/>
    </source>
</evidence>
<dbReference type="InterPro" id="IPR050266">
    <property type="entry name" value="AB_hydrolase_sf"/>
</dbReference>
<dbReference type="Proteomes" id="UP000184111">
    <property type="component" value="Unassembled WGS sequence"/>
</dbReference>
<dbReference type="InterPro" id="IPR029058">
    <property type="entry name" value="AB_hydrolase_fold"/>
</dbReference>
<feature type="domain" description="AB hydrolase-1" evidence="1">
    <location>
        <begin position="51"/>
        <end position="142"/>
    </location>
</feature>
<dbReference type="InterPro" id="IPR000639">
    <property type="entry name" value="Epox_hydrolase-like"/>
</dbReference>
<dbReference type="AlphaFoldDB" id="A0A1M7QAR4"/>
<dbReference type="PANTHER" id="PTHR43798:SF33">
    <property type="entry name" value="HYDROLASE, PUTATIVE (AFU_ORTHOLOGUE AFUA_2G14860)-RELATED"/>
    <property type="match status" value="1"/>
</dbReference>
<dbReference type="PANTHER" id="PTHR43798">
    <property type="entry name" value="MONOACYLGLYCEROL LIPASE"/>
    <property type="match status" value="1"/>
</dbReference>
<organism evidence="2 3">
    <name type="scientific">Actinacidiphila paucisporea</name>
    <dbReference type="NCBI Taxonomy" id="310782"/>
    <lineage>
        <taxon>Bacteria</taxon>
        <taxon>Bacillati</taxon>
        <taxon>Actinomycetota</taxon>
        <taxon>Actinomycetes</taxon>
        <taxon>Kitasatosporales</taxon>
        <taxon>Streptomycetaceae</taxon>
        <taxon>Actinacidiphila</taxon>
    </lineage>
</organism>
<proteinExistence type="predicted"/>
<evidence type="ECO:0000313" key="2">
    <source>
        <dbReference type="EMBL" id="SHN27475.1"/>
    </source>
</evidence>
<dbReference type="EMBL" id="FRBI01000031">
    <property type="protein sequence ID" value="SHN27475.1"/>
    <property type="molecule type" value="Genomic_DNA"/>
</dbReference>
<dbReference type="GO" id="GO:0016020">
    <property type="term" value="C:membrane"/>
    <property type="evidence" value="ECO:0007669"/>
    <property type="project" value="TreeGrafter"/>
</dbReference>
<name>A0A1M7QAR4_9ACTN</name>
<keyword evidence="3" id="KW-1185">Reference proteome</keyword>
<sequence>MTVVRRGRESRCRAAGRAGFGGGAGAFDGFGEARVDVGEASVFVRFGGEGPPVVLLHGHPRTSATWHRVAPLLVAAGHTVVCPGLRGYGRSRGPRFTADHLGYAKRAVAGDVVAVMRHLGHRRFALVGHDRGGAVALRLTLDGSE</sequence>
<evidence type="ECO:0000259" key="1">
    <source>
        <dbReference type="Pfam" id="PF00561"/>
    </source>
</evidence>
<dbReference type="SUPFAM" id="SSF53474">
    <property type="entry name" value="alpha/beta-Hydrolases"/>
    <property type="match status" value="1"/>
</dbReference>
<dbReference type="PRINTS" id="PR00412">
    <property type="entry name" value="EPOXHYDRLASE"/>
</dbReference>